<accession>A0A1W9KWK7</accession>
<dbReference type="InterPro" id="IPR029787">
    <property type="entry name" value="Nucleotide_cyclase"/>
</dbReference>
<dbReference type="PANTHER" id="PTHR45138:SF9">
    <property type="entry name" value="DIGUANYLATE CYCLASE DGCM-RELATED"/>
    <property type="match status" value="1"/>
</dbReference>
<feature type="transmembrane region" description="Helical" evidence="3">
    <location>
        <begin position="62"/>
        <end position="84"/>
    </location>
</feature>
<dbReference type="SUPFAM" id="SSF55073">
    <property type="entry name" value="Nucleotide cyclase"/>
    <property type="match status" value="1"/>
</dbReference>
<evidence type="ECO:0000256" key="3">
    <source>
        <dbReference type="SAM" id="Phobius"/>
    </source>
</evidence>
<dbReference type="InterPro" id="IPR050469">
    <property type="entry name" value="Diguanylate_Cyclase"/>
</dbReference>
<feature type="transmembrane region" description="Helical" evidence="3">
    <location>
        <begin position="35"/>
        <end position="56"/>
    </location>
</feature>
<dbReference type="Pfam" id="PF00990">
    <property type="entry name" value="GGDEF"/>
    <property type="match status" value="1"/>
</dbReference>
<dbReference type="AlphaFoldDB" id="A0A1W9KWK7"/>
<evidence type="ECO:0000256" key="2">
    <source>
        <dbReference type="ARBA" id="ARBA00034247"/>
    </source>
</evidence>
<dbReference type="NCBIfam" id="TIGR00254">
    <property type="entry name" value="GGDEF"/>
    <property type="match status" value="1"/>
</dbReference>
<protein>
    <recommendedName>
        <fullName evidence="1">diguanylate cyclase</fullName>
        <ecNumber evidence="1">2.7.7.65</ecNumber>
    </recommendedName>
</protein>
<evidence type="ECO:0000259" key="4">
    <source>
        <dbReference type="PROSITE" id="PS50887"/>
    </source>
</evidence>
<dbReference type="InterPro" id="IPR043128">
    <property type="entry name" value="Rev_trsase/Diguanyl_cyclase"/>
</dbReference>
<evidence type="ECO:0000256" key="1">
    <source>
        <dbReference type="ARBA" id="ARBA00012528"/>
    </source>
</evidence>
<dbReference type="InterPro" id="IPR000160">
    <property type="entry name" value="GGDEF_dom"/>
</dbReference>
<dbReference type="EC" id="2.7.7.65" evidence="1"/>
<feature type="transmembrane region" description="Helical" evidence="3">
    <location>
        <begin position="6"/>
        <end position="28"/>
    </location>
</feature>
<feature type="transmembrane region" description="Helical" evidence="3">
    <location>
        <begin position="149"/>
        <end position="168"/>
    </location>
</feature>
<dbReference type="FunFam" id="3.30.70.270:FF:000001">
    <property type="entry name" value="Diguanylate cyclase domain protein"/>
    <property type="match status" value="1"/>
</dbReference>
<dbReference type="PANTHER" id="PTHR45138">
    <property type="entry name" value="REGULATORY COMPONENTS OF SENSORY TRANSDUCTION SYSTEM"/>
    <property type="match status" value="1"/>
</dbReference>
<dbReference type="GO" id="GO:0052621">
    <property type="term" value="F:diguanylate cyclase activity"/>
    <property type="evidence" value="ECO:0007669"/>
    <property type="project" value="UniProtKB-EC"/>
</dbReference>
<organism evidence="5 6">
    <name type="scientific">Rhodoferax ferrireducens</name>
    <dbReference type="NCBI Taxonomy" id="192843"/>
    <lineage>
        <taxon>Bacteria</taxon>
        <taxon>Pseudomonadati</taxon>
        <taxon>Pseudomonadota</taxon>
        <taxon>Betaproteobacteria</taxon>
        <taxon>Burkholderiales</taxon>
        <taxon>Comamonadaceae</taxon>
        <taxon>Rhodoferax</taxon>
    </lineage>
</organism>
<keyword evidence="3" id="KW-0472">Membrane</keyword>
<keyword evidence="3" id="KW-0812">Transmembrane</keyword>
<evidence type="ECO:0000313" key="5">
    <source>
        <dbReference type="EMBL" id="OQW89033.1"/>
    </source>
</evidence>
<dbReference type="EMBL" id="MTEI01000002">
    <property type="protein sequence ID" value="OQW89033.1"/>
    <property type="molecule type" value="Genomic_DNA"/>
</dbReference>
<comment type="caution">
    <text evidence="5">The sequence shown here is derived from an EMBL/GenBank/DDBJ whole genome shotgun (WGS) entry which is preliminary data.</text>
</comment>
<dbReference type="Proteomes" id="UP000192505">
    <property type="component" value="Unassembled WGS sequence"/>
</dbReference>
<name>A0A1W9KWK7_9BURK</name>
<feature type="transmembrane region" description="Helical" evidence="3">
    <location>
        <begin position="188"/>
        <end position="207"/>
    </location>
</feature>
<feature type="transmembrane region" description="Helical" evidence="3">
    <location>
        <begin position="96"/>
        <end position="113"/>
    </location>
</feature>
<dbReference type="Gene3D" id="3.30.70.270">
    <property type="match status" value="1"/>
</dbReference>
<dbReference type="GO" id="GO:0005886">
    <property type="term" value="C:plasma membrane"/>
    <property type="evidence" value="ECO:0007669"/>
    <property type="project" value="TreeGrafter"/>
</dbReference>
<dbReference type="CDD" id="cd01949">
    <property type="entry name" value="GGDEF"/>
    <property type="match status" value="1"/>
</dbReference>
<evidence type="ECO:0000313" key="6">
    <source>
        <dbReference type="Proteomes" id="UP000192505"/>
    </source>
</evidence>
<keyword evidence="3" id="KW-1133">Transmembrane helix</keyword>
<comment type="catalytic activity">
    <reaction evidence="2">
        <text>2 GTP = 3',3'-c-di-GMP + 2 diphosphate</text>
        <dbReference type="Rhea" id="RHEA:24898"/>
        <dbReference type="ChEBI" id="CHEBI:33019"/>
        <dbReference type="ChEBI" id="CHEBI:37565"/>
        <dbReference type="ChEBI" id="CHEBI:58805"/>
        <dbReference type="EC" id="2.7.7.65"/>
    </reaction>
</comment>
<dbReference type="GO" id="GO:0043709">
    <property type="term" value="P:cell adhesion involved in single-species biofilm formation"/>
    <property type="evidence" value="ECO:0007669"/>
    <property type="project" value="TreeGrafter"/>
</dbReference>
<feature type="transmembrane region" description="Helical" evidence="3">
    <location>
        <begin position="119"/>
        <end position="137"/>
    </location>
</feature>
<sequence length="392" mass="42434">MMNAHVPTLFLMLIAINITLTLSVGLVARAQLRDGMAYWAAGLACNTAGYMLLALRGQISDLLSIVLANVLFSSVFALFTEGVLQFQNRQPRRCAIWLPVLATALLFAALIPWQVARVLLGAIVFSAQSTVIVQSLLQRRTTTVGVGQYFMVAGFLMMIVAFAFQGVGTLLRADQIASITTPHVGQTVVFLVAAVSVVVVSLGLVVMTKERADERNQNLAMRDELTGLINRRSLLESMAQHLSTAKRYGQPLSLLMVDVDYFKRVNDSYGHLSGDSVLKAITRVIAQRTRVQDLLGRLGGEEFLVILPNTNEEGARQLAETLRQGVAGASFQAASGEPIAVTVSIGLCAMSQLQDPQCDDLIGAADQALYRAKAAGRNRVEVYVHSHQTSMG</sequence>
<dbReference type="PROSITE" id="PS50887">
    <property type="entry name" value="GGDEF"/>
    <property type="match status" value="1"/>
</dbReference>
<feature type="domain" description="GGDEF" evidence="4">
    <location>
        <begin position="250"/>
        <end position="385"/>
    </location>
</feature>
<proteinExistence type="predicted"/>
<gene>
    <name evidence="5" type="ORF">BWK72_03390</name>
</gene>
<reference evidence="5 6" key="1">
    <citation type="submission" date="2017-01" db="EMBL/GenBank/DDBJ databases">
        <title>Novel large sulfur bacteria in the metagenomes of groundwater-fed chemosynthetic microbial mats in the Lake Huron basin.</title>
        <authorList>
            <person name="Sharrar A.M."/>
            <person name="Flood B.E."/>
            <person name="Bailey J.V."/>
            <person name="Jones D.S."/>
            <person name="Biddanda B."/>
            <person name="Ruberg S.A."/>
            <person name="Marcus D.N."/>
            <person name="Dick G.J."/>
        </authorList>
    </citation>
    <scope>NUCLEOTIDE SEQUENCE [LARGE SCALE GENOMIC DNA]</scope>
    <source>
        <strain evidence="5">A7</strain>
    </source>
</reference>
<dbReference type="GO" id="GO:1902201">
    <property type="term" value="P:negative regulation of bacterial-type flagellum-dependent cell motility"/>
    <property type="evidence" value="ECO:0007669"/>
    <property type="project" value="TreeGrafter"/>
</dbReference>
<dbReference type="SMART" id="SM00267">
    <property type="entry name" value="GGDEF"/>
    <property type="match status" value="1"/>
</dbReference>